<dbReference type="Pfam" id="PF00078">
    <property type="entry name" value="RVT_1"/>
    <property type="match status" value="1"/>
</dbReference>
<keyword evidence="2" id="KW-0695">RNA-directed DNA polymerase</keyword>
<dbReference type="PANTHER" id="PTHR15503">
    <property type="entry name" value="LDOC1 RELATED"/>
    <property type="match status" value="1"/>
</dbReference>
<proteinExistence type="predicted"/>
<evidence type="ECO:0000313" key="2">
    <source>
        <dbReference type="EMBL" id="GFA87803.1"/>
    </source>
</evidence>
<name>A0A699KCI6_TANCI</name>
<dbReference type="Gene3D" id="2.40.70.10">
    <property type="entry name" value="Acid Proteases"/>
    <property type="match status" value="1"/>
</dbReference>
<evidence type="ECO:0000259" key="1">
    <source>
        <dbReference type="Pfam" id="PF00078"/>
    </source>
</evidence>
<reference evidence="2" key="1">
    <citation type="journal article" date="2019" name="Sci. Rep.">
        <title>Draft genome of Tanacetum cinerariifolium, the natural source of mosquito coil.</title>
        <authorList>
            <person name="Yamashiro T."/>
            <person name="Shiraishi A."/>
            <person name="Satake H."/>
            <person name="Nakayama K."/>
        </authorList>
    </citation>
    <scope>NUCLEOTIDE SEQUENCE</scope>
</reference>
<dbReference type="Gene3D" id="3.30.70.270">
    <property type="match status" value="1"/>
</dbReference>
<dbReference type="SUPFAM" id="SSF56672">
    <property type="entry name" value="DNA/RNA polymerases"/>
    <property type="match status" value="1"/>
</dbReference>
<dbReference type="PANTHER" id="PTHR15503:SF45">
    <property type="entry name" value="RNA-DIRECTED DNA POLYMERASE HOMOLOG"/>
    <property type="match status" value="1"/>
</dbReference>
<protein>
    <submittedName>
        <fullName evidence="2">Putative reverse transcriptase domain-containing protein</fullName>
    </submittedName>
</protein>
<organism evidence="2">
    <name type="scientific">Tanacetum cinerariifolium</name>
    <name type="common">Dalmatian daisy</name>
    <name type="synonym">Chrysanthemum cinerariifolium</name>
    <dbReference type="NCBI Taxonomy" id="118510"/>
    <lineage>
        <taxon>Eukaryota</taxon>
        <taxon>Viridiplantae</taxon>
        <taxon>Streptophyta</taxon>
        <taxon>Embryophyta</taxon>
        <taxon>Tracheophyta</taxon>
        <taxon>Spermatophyta</taxon>
        <taxon>Magnoliopsida</taxon>
        <taxon>eudicotyledons</taxon>
        <taxon>Gunneridae</taxon>
        <taxon>Pentapetalae</taxon>
        <taxon>asterids</taxon>
        <taxon>campanulids</taxon>
        <taxon>Asterales</taxon>
        <taxon>Asteraceae</taxon>
        <taxon>Asteroideae</taxon>
        <taxon>Anthemideae</taxon>
        <taxon>Anthemidinae</taxon>
        <taxon>Tanacetum</taxon>
    </lineage>
</organism>
<dbReference type="Pfam" id="PF08284">
    <property type="entry name" value="RVP_2"/>
    <property type="match status" value="1"/>
</dbReference>
<dbReference type="GO" id="GO:0003964">
    <property type="term" value="F:RNA-directed DNA polymerase activity"/>
    <property type="evidence" value="ECO:0007669"/>
    <property type="project" value="UniProtKB-KW"/>
</dbReference>
<dbReference type="InterPro" id="IPR032567">
    <property type="entry name" value="RTL1-rel"/>
</dbReference>
<sequence length="489" mass="55078">MPPKQMSQAAIAKLVIDEVAKALAADHATRNTTGAGGSDNIRGAGAIELCHWFEKIECTFRISECAGRNKVKFVAATLQEEFYPTEEISRMEDELRHLRVGMKGMMRKYEEMEKLKSRDCHGKGVATGANADSIKACYKCGDKNHLANSDLCLERKKQGGRNASGHVYTVRDAEQAQGPNVMTGMFLLNDIYFSKLFDLSSDKSFINASLTHLFDIKQERISTSYEVELADGRIVSTNTVLKGCTLNLINHLFKIDLMFIELGTFNVIIGTDWLVVFDAVIVCGKKEVNIPVKNQMLMVKGDSNSSRLKVISCIKARKYIKRGCHLFLAHITKMEKSEKRLEDVRIIHDFPKVFPDDLSGLPPSQQVEFKINLVPGAAPIAHAPYHLALLEMKELSEQLKELLEKGFIRLSSSPWGALLLFVKKKDGSFCMCIDYRDLNKFTVKNRYPLLRIDDLFYQLQGSSVYSKIDLCSGYHQLRVQEEDIPITAF</sequence>
<dbReference type="EMBL" id="BKCJ010505803">
    <property type="protein sequence ID" value="GFA87803.1"/>
    <property type="molecule type" value="Genomic_DNA"/>
</dbReference>
<dbReference type="CDD" id="cd01647">
    <property type="entry name" value="RT_LTR"/>
    <property type="match status" value="1"/>
</dbReference>
<dbReference type="InterPro" id="IPR021109">
    <property type="entry name" value="Peptidase_aspartic_dom_sf"/>
</dbReference>
<dbReference type="CDD" id="cd00303">
    <property type="entry name" value="retropepsin_like"/>
    <property type="match status" value="1"/>
</dbReference>
<keyword evidence="2" id="KW-0548">Nucleotidyltransferase</keyword>
<dbReference type="InterPro" id="IPR043502">
    <property type="entry name" value="DNA/RNA_pol_sf"/>
</dbReference>
<accession>A0A699KCI6</accession>
<feature type="domain" description="Reverse transcriptase" evidence="1">
    <location>
        <begin position="422"/>
        <end position="489"/>
    </location>
</feature>
<keyword evidence="2" id="KW-0808">Transferase</keyword>
<comment type="caution">
    <text evidence="2">The sequence shown here is derived from an EMBL/GenBank/DDBJ whole genome shotgun (WGS) entry which is preliminary data.</text>
</comment>
<gene>
    <name evidence="2" type="ORF">Tci_659775</name>
</gene>
<dbReference type="InterPro" id="IPR000477">
    <property type="entry name" value="RT_dom"/>
</dbReference>
<dbReference type="Gene3D" id="3.10.10.10">
    <property type="entry name" value="HIV Type 1 Reverse Transcriptase, subunit A, domain 1"/>
    <property type="match status" value="1"/>
</dbReference>
<dbReference type="InterPro" id="IPR043128">
    <property type="entry name" value="Rev_trsase/Diguanyl_cyclase"/>
</dbReference>
<dbReference type="AlphaFoldDB" id="A0A699KCI6"/>